<dbReference type="RefSeq" id="WP_381085964.1">
    <property type="nucleotide sequence ID" value="NZ_JBHUDX010000064.1"/>
</dbReference>
<name>A0ABW4IWT3_9ACTN</name>
<dbReference type="Proteomes" id="UP001597261">
    <property type="component" value="Unassembled WGS sequence"/>
</dbReference>
<protein>
    <submittedName>
        <fullName evidence="2">MarR family transcriptional regulator</fullName>
    </submittedName>
</protein>
<evidence type="ECO:0000313" key="3">
    <source>
        <dbReference type="Proteomes" id="UP001597261"/>
    </source>
</evidence>
<dbReference type="EMBL" id="JBHUDX010000064">
    <property type="protein sequence ID" value="MFD1660968.1"/>
    <property type="molecule type" value="Genomic_DNA"/>
</dbReference>
<keyword evidence="3" id="KW-1185">Reference proteome</keyword>
<reference evidence="3" key="1">
    <citation type="journal article" date="2019" name="Int. J. Syst. Evol. Microbiol.">
        <title>The Global Catalogue of Microorganisms (GCM) 10K type strain sequencing project: providing services to taxonomists for standard genome sequencing and annotation.</title>
        <authorList>
            <consortium name="The Broad Institute Genomics Platform"/>
            <consortium name="The Broad Institute Genome Sequencing Center for Infectious Disease"/>
            <person name="Wu L."/>
            <person name="Ma J."/>
        </authorList>
    </citation>
    <scope>NUCLEOTIDE SEQUENCE [LARGE SCALE GENOMIC DNA]</scope>
    <source>
        <strain evidence="3">CGMCC 1.12470</strain>
    </source>
</reference>
<accession>A0ABW4IWT3</accession>
<organism evidence="2 3">
    <name type="scientific">Streptomyces caeni</name>
    <dbReference type="NCBI Taxonomy" id="2307231"/>
    <lineage>
        <taxon>Bacteria</taxon>
        <taxon>Bacillati</taxon>
        <taxon>Actinomycetota</taxon>
        <taxon>Actinomycetes</taxon>
        <taxon>Kitasatosporales</taxon>
        <taxon>Streptomycetaceae</taxon>
        <taxon>Streptomyces</taxon>
    </lineage>
</organism>
<gene>
    <name evidence="2" type="ORF">ACFSL4_22870</name>
</gene>
<sequence>MTGIWDSPERDGYDLLSRAVTRYAHEKGDGGLRVSGRPGGVVHIRDGLVVAVASPGAPGPGTLLLRSGRSGAGAAALRVVRVMAMQDAVFAIIAGQVDGCEAIEDPAEPPDALAVGEMPTRLLHQAARRLAALDVLPHPLRPDRERPLPAVEVDLARFGAVQREVMLHADGRRTARDIAFSTGRAVYTVTVEMARLLGAGYLECVASAAPAVRIRGHVPAEGLRPRTPPRAEPRAEQQGAAAPGPERAASPPPPPESVLPRRTPGASGIAETPATEGSGPRRKGFFRLRSGTAK</sequence>
<feature type="region of interest" description="Disordered" evidence="1">
    <location>
        <begin position="219"/>
        <end position="294"/>
    </location>
</feature>
<evidence type="ECO:0000313" key="2">
    <source>
        <dbReference type="EMBL" id="MFD1660968.1"/>
    </source>
</evidence>
<evidence type="ECO:0000256" key="1">
    <source>
        <dbReference type="SAM" id="MobiDB-lite"/>
    </source>
</evidence>
<proteinExistence type="predicted"/>
<feature type="compositionally biased region" description="Low complexity" evidence="1">
    <location>
        <begin position="239"/>
        <end position="249"/>
    </location>
</feature>
<comment type="caution">
    <text evidence="2">The sequence shown here is derived from an EMBL/GenBank/DDBJ whole genome shotgun (WGS) entry which is preliminary data.</text>
</comment>